<dbReference type="AlphaFoldDB" id="A0A3E2NV39"/>
<keyword evidence="2" id="KW-1185">Reference proteome</keyword>
<dbReference type="GO" id="GO:0016874">
    <property type="term" value="F:ligase activity"/>
    <property type="evidence" value="ECO:0007669"/>
    <property type="project" value="UniProtKB-KW"/>
</dbReference>
<dbReference type="OrthoDB" id="1351981at2"/>
<dbReference type="Pfam" id="PF13563">
    <property type="entry name" value="2_5_RNA_ligase2"/>
    <property type="match status" value="1"/>
</dbReference>
<dbReference type="Proteomes" id="UP000260823">
    <property type="component" value="Unassembled WGS sequence"/>
</dbReference>
<sequence>MLHEHITQLYNYLYVLSPDEQVKEFIKKYKSWSADVIGSFESRHSIAHITVNYLDRKMLSFVEPSFLNLEYRLRKLPSINLKINGFDCFKESNTIYASIEMDEMTKAWFDQMQTIAPGKPKHKTPHITILKNLSKKNFDLLWPKFQNALFQHTFKIDNLTVLRKEAFNEDARYKTVAEFKFSKRVLTADNFRNVYVPMKKTQPGLQLSAF</sequence>
<accession>A0A3E2NV39</accession>
<comment type="caution">
    <text evidence="1">The sequence shown here is derived from an EMBL/GenBank/DDBJ whole genome shotgun (WGS) entry which is preliminary data.</text>
</comment>
<proteinExistence type="predicted"/>
<dbReference type="SUPFAM" id="SSF55144">
    <property type="entry name" value="LigT-like"/>
    <property type="match status" value="1"/>
</dbReference>
<dbReference type="Gene3D" id="3.90.1140.10">
    <property type="entry name" value="Cyclic phosphodiesterase"/>
    <property type="match status" value="1"/>
</dbReference>
<reference evidence="1 2" key="1">
    <citation type="submission" date="2018-08" db="EMBL/GenBank/DDBJ databases">
        <title>Mucilaginibacter terrae sp. nov., isolated from manganese diggings.</title>
        <authorList>
            <person name="Huang Y."/>
            <person name="Zhou Z."/>
        </authorList>
    </citation>
    <scope>NUCLEOTIDE SEQUENCE [LARGE SCALE GENOMIC DNA]</scope>
    <source>
        <strain evidence="1 2">ZH6</strain>
    </source>
</reference>
<dbReference type="InterPro" id="IPR009097">
    <property type="entry name" value="Cyclic_Pdiesterase"/>
</dbReference>
<evidence type="ECO:0000313" key="2">
    <source>
        <dbReference type="Proteomes" id="UP000260823"/>
    </source>
</evidence>
<name>A0A3E2NV39_9SPHI</name>
<dbReference type="EMBL" id="QWDE01000001">
    <property type="protein sequence ID" value="RFZ84839.1"/>
    <property type="molecule type" value="Genomic_DNA"/>
</dbReference>
<evidence type="ECO:0000313" key="1">
    <source>
        <dbReference type="EMBL" id="RFZ84839.1"/>
    </source>
</evidence>
<gene>
    <name evidence="1" type="ORF">DYU05_04320</name>
</gene>
<protein>
    <submittedName>
        <fullName evidence="1">2'-5' RNA ligase family protein</fullName>
    </submittedName>
</protein>
<dbReference type="RefSeq" id="WP_117381741.1">
    <property type="nucleotide sequence ID" value="NZ_QWDE01000001.1"/>
</dbReference>
<organism evidence="1 2">
    <name type="scientific">Mucilaginibacter terrenus</name>
    <dbReference type="NCBI Taxonomy" id="2482727"/>
    <lineage>
        <taxon>Bacteria</taxon>
        <taxon>Pseudomonadati</taxon>
        <taxon>Bacteroidota</taxon>
        <taxon>Sphingobacteriia</taxon>
        <taxon>Sphingobacteriales</taxon>
        <taxon>Sphingobacteriaceae</taxon>
        <taxon>Mucilaginibacter</taxon>
    </lineage>
</organism>
<keyword evidence="1" id="KW-0436">Ligase</keyword>